<keyword evidence="2" id="KW-1185">Reference proteome</keyword>
<sequence>MPELRDYAQLSDRFEAGQLDAKGFSHVDHIGVACQMLQKYEFLEAACRYGNALRGLASRAGVPEKYNTTITLAFLGILSERMAETPHETFGEFLAKNPDLSSRALMATWYSDARLGSPGARQRFLLPDRYQG</sequence>
<dbReference type="RefSeq" id="WP_055657163.1">
    <property type="nucleotide sequence ID" value="NZ_CP045627.1"/>
</dbReference>
<evidence type="ECO:0000313" key="2">
    <source>
        <dbReference type="Proteomes" id="UP000048926"/>
    </source>
</evidence>
<dbReference type="EMBL" id="CXST01000002">
    <property type="protein sequence ID" value="CTQ44368.1"/>
    <property type="molecule type" value="Genomic_DNA"/>
</dbReference>
<dbReference type="AlphaFoldDB" id="A0A0M6Y3X9"/>
<name>A0A0M6Y3X9_9HYPH</name>
<proteinExistence type="predicted"/>
<reference evidence="2" key="1">
    <citation type="submission" date="2015-07" db="EMBL/GenBank/DDBJ databases">
        <authorList>
            <person name="Rodrigo-Torres Lidia"/>
            <person name="Arahal R.David."/>
        </authorList>
    </citation>
    <scope>NUCLEOTIDE SEQUENCE [LARGE SCALE GENOMIC DNA]</scope>
    <source>
        <strain evidence="2">CECT 4801</strain>
    </source>
</reference>
<organism evidence="1 2">
    <name type="scientific">Roseibium aggregatum</name>
    <dbReference type="NCBI Taxonomy" id="187304"/>
    <lineage>
        <taxon>Bacteria</taxon>
        <taxon>Pseudomonadati</taxon>
        <taxon>Pseudomonadota</taxon>
        <taxon>Alphaproteobacteria</taxon>
        <taxon>Hyphomicrobiales</taxon>
        <taxon>Stappiaceae</taxon>
        <taxon>Roseibium</taxon>
    </lineage>
</organism>
<dbReference type="OrthoDB" id="72030at2"/>
<evidence type="ECO:0000313" key="1">
    <source>
        <dbReference type="EMBL" id="CTQ44368.1"/>
    </source>
</evidence>
<accession>A0A0M6Y3X9</accession>
<dbReference type="STRING" id="187304.B0E33_09210"/>
<gene>
    <name evidence="1" type="ORF">LAL4801_02811</name>
</gene>
<dbReference type="Proteomes" id="UP000048926">
    <property type="component" value="Unassembled WGS sequence"/>
</dbReference>
<protein>
    <submittedName>
        <fullName evidence="1">Uncharacterized protein</fullName>
    </submittedName>
</protein>